<feature type="domain" description="Bet v I/Major latex protein" evidence="3">
    <location>
        <begin position="4"/>
        <end position="151"/>
    </location>
</feature>
<dbReference type="FunFam" id="3.30.530.20:FF:000007">
    <property type="entry name" value="Major pollen allergen Bet v 1-A"/>
    <property type="match status" value="1"/>
</dbReference>
<dbReference type="AlphaFoldDB" id="A0A9D5HKE7"/>
<dbReference type="SUPFAM" id="SSF55961">
    <property type="entry name" value="Bet v1-like"/>
    <property type="match status" value="1"/>
</dbReference>
<gene>
    <name evidence="4" type="ORF">J5N97_015379</name>
</gene>
<dbReference type="Gene3D" id="3.30.530.20">
    <property type="match status" value="1"/>
</dbReference>
<dbReference type="EMBL" id="JAGGNH010000003">
    <property type="protein sequence ID" value="KAJ0979905.1"/>
    <property type="molecule type" value="Genomic_DNA"/>
</dbReference>
<dbReference type="CDD" id="cd07816">
    <property type="entry name" value="Bet_v1-like"/>
    <property type="match status" value="1"/>
</dbReference>
<sequence>MSWSVEVESSVSAGRLFKAVVLDWHTVGPKAIPEIIKSASVVHVDGGVGSVRQINFTPVGPFPYAKERLDFLDANNFEAKQSLIEGGGLGKKLESASSHIKFIPTNSGGCICKVTATYKPLPGCNSTEEETKAKEGFTKIVKASEAYLLANPTVCA</sequence>
<keyword evidence="2" id="KW-0568">Pathogenesis-related protein</keyword>
<dbReference type="GO" id="GO:0005737">
    <property type="term" value="C:cytoplasm"/>
    <property type="evidence" value="ECO:0007669"/>
    <property type="project" value="TreeGrafter"/>
</dbReference>
<reference evidence="4" key="1">
    <citation type="submission" date="2021-03" db="EMBL/GenBank/DDBJ databases">
        <authorList>
            <person name="Li Z."/>
            <person name="Yang C."/>
        </authorList>
    </citation>
    <scope>NUCLEOTIDE SEQUENCE</scope>
    <source>
        <strain evidence="4">Dzin_1.0</strain>
        <tissue evidence="4">Leaf</tissue>
    </source>
</reference>
<dbReference type="PRINTS" id="PR00634">
    <property type="entry name" value="BETALLERGEN"/>
</dbReference>
<keyword evidence="2" id="KW-0611">Plant defense</keyword>
<dbReference type="PROSITE" id="PS00451">
    <property type="entry name" value="PATHOGENESIS_BETVI"/>
    <property type="match status" value="1"/>
</dbReference>
<comment type="caution">
    <text evidence="4">The sequence shown here is derived from an EMBL/GenBank/DDBJ whole genome shotgun (WGS) entry which is preliminary data.</text>
</comment>
<dbReference type="InterPro" id="IPR050279">
    <property type="entry name" value="Plant_def-hormone_signal"/>
</dbReference>
<dbReference type="PANTHER" id="PTHR31213">
    <property type="entry name" value="OS08G0374000 PROTEIN-RELATED"/>
    <property type="match status" value="1"/>
</dbReference>
<proteinExistence type="inferred from homology"/>
<dbReference type="GO" id="GO:0005634">
    <property type="term" value="C:nucleus"/>
    <property type="evidence" value="ECO:0007669"/>
    <property type="project" value="TreeGrafter"/>
</dbReference>
<dbReference type="SMART" id="SM01037">
    <property type="entry name" value="Bet_v_1"/>
    <property type="match status" value="1"/>
</dbReference>
<keyword evidence="5" id="KW-1185">Reference proteome</keyword>
<dbReference type="InterPro" id="IPR023393">
    <property type="entry name" value="START-like_dom_sf"/>
</dbReference>
<accession>A0A9D5HKE7</accession>
<dbReference type="GO" id="GO:0038023">
    <property type="term" value="F:signaling receptor activity"/>
    <property type="evidence" value="ECO:0007669"/>
    <property type="project" value="InterPro"/>
</dbReference>
<dbReference type="GO" id="GO:0004864">
    <property type="term" value="F:protein phosphatase inhibitor activity"/>
    <property type="evidence" value="ECO:0007669"/>
    <property type="project" value="InterPro"/>
</dbReference>
<organism evidence="4 5">
    <name type="scientific">Dioscorea zingiberensis</name>
    <dbReference type="NCBI Taxonomy" id="325984"/>
    <lineage>
        <taxon>Eukaryota</taxon>
        <taxon>Viridiplantae</taxon>
        <taxon>Streptophyta</taxon>
        <taxon>Embryophyta</taxon>
        <taxon>Tracheophyta</taxon>
        <taxon>Spermatophyta</taxon>
        <taxon>Magnoliopsida</taxon>
        <taxon>Liliopsida</taxon>
        <taxon>Dioscoreales</taxon>
        <taxon>Dioscoreaceae</taxon>
        <taxon>Dioscorea</taxon>
    </lineage>
</organism>
<evidence type="ECO:0000313" key="5">
    <source>
        <dbReference type="Proteomes" id="UP001085076"/>
    </source>
</evidence>
<dbReference type="PANTHER" id="PTHR31213:SF201">
    <property type="entry name" value="OS03G0300400 PROTEIN"/>
    <property type="match status" value="1"/>
</dbReference>
<evidence type="ECO:0000313" key="4">
    <source>
        <dbReference type="EMBL" id="KAJ0979905.1"/>
    </source>
</evidence>
<reference evidence="4" key="2">
    <citation type="journal article" date="2022" name="Hortic Res">
        <title>The genome of Dioscorea zingiberensis sheds light on the biosynthesis, origin and evolution of the medicinally important diosgenin saponins.</title>
        <authorList>
            <person name="Li Y."/>
            <person name="Tan C."/>
            <person name="Li Z."/>
            <person name="Guo J."/>
            <person name="Li S."/>
            <person name="Chen X."/>
            <person name="Wang C."/>
            <person name="Dai X."/>
            <person name="Yang H."/>
            <person name="Song W."/>
            <person name="Hou L."/>
            <person name="Xu J."/>
            <person name="Tong Z."/>
            <person name="Xu A."/>
            <person name="Yuan X."/>
            <person name="Wang W."/>
            <person name="Yang Q."/>
            <person name="Chen L."/>
            <person name="Sun Z."/>
            <person name="Wang K."/>
            <person name="Pan B."/>
            <person name="Chen J."/>
            <person name="Bao Y."/>
            <person name="Liu F."/>
            <person name="Qi X."/>
            <person name="Gang D.R."/>
            <person name="Wen J."/>
            <person name="Li J."/>
        </authorList>
    </citation>
    <scope>NUCLEOTIDE SEQUENCE</scope>
    <source>
        <strain evidence="4">Dzin_1.0</strain>
    </source>
</reference>
<evidence type="ECO:0000256" key="1">
    <source>
        <dbReference type="ARBA" id="ARBA00009744"/>
    </source>
</evidence>
<dbReference type="OrthoDB" id="1500546at2759"/>
<name>A0A9D5HKE7_9LILI</name>
<dbReference type="GO" id="GO:0009738">
    <property type="term" value="P:abscisic acid-activated signaling pathway"/>
    <property type="evidence" value="ECO:0007669"/>
    <property type="project" value="InterPro"/>
</dbReference>
<comment type="similarity">
    <text evidence="1 2">Belongs to the BetVI family.</text>
</comment>
<evidence type="ECO:0000259" key="3">
    <source>
        <dbReference type="SMART" id="SM01037"/>
    </source>
</evidence>
<dbReference type="GO" id="GO:0006952">
    <property type="term" value="P:defense response"/>
    <property type="evidence" value="ECO:0007669"/>
    <property type="project" value="UniProtKB-KW"/>
</dbReference>
<evidence type="ECO:0000256" key="2">
    <source>
        <dbReference type="RuleBase" id="RU000409"/>
    </source>
</evidence>
<dbReference type="InterPro" id="IPR000916">
    <property type="entry name" value="Bet_v_I/MLP"/>
</dbReference>
<dbReference type="Proteomes" id="UP001085076">
    <property type="component" value="Miscellaneous, Linkage group lg03"/>
</dbReference>
<dbReference type="GO" id="GO:0010427">
    <property type="term" value="F:abscisic acid binding"/>
    <property type="evidence" value="ECO:0007669"/>
    <property type="project" value="InterPro"/>
</dbReference>
<protein>
    <recommendedName>
        <fullName evidence="3">Bet v I/Major latex protein domain-containing protein</fullName>
    </recommendedName>
</protein>
<dbReference type="Pfam" id="PF00407">
    <property type="entry name" value="Bet_v_1"/>
    <property type="match status" value="1"/>
</dbReference>
<dbReference type="InterPro" id="IPR024949">
    <property type="entry name" value="Bet_v_I_allergen"/>
</dbReference>